<proteinExistence type="predicted"/>
<dbReference type="PANTHER" id="PTHR33375">
    <property type="entry name" value="CHROMOSOME-PARTITIONING PROTEIN PARB-RELATED"/>
    <property type="match status" value="1"/>
</dbReference>
<dbReference type="SUPFAM" id="SSF110849">
    <property type="entry name" value="ParB/Sulfiredoxin"/>
    <property type="match status" value="1"/>
</dbReference>
<dbReference type="SMART" id="SM00470">
    <property type="entry name" value="ParB"/>
    <property type="match status" value="1"/>
</dbReference>
<gene>
    <name evidence="2" type="ORF">acsn021_10850</name>
</gene>
<organism evidence="2 3">
    <name type="scientific">Anaerocolumna cellulosilytica</name>
    <dbReference type="NCBI Taxonomy" id="433286"/>
    <lineage>
        <taxon>Bacteria</taxon>
        <taxon>Bacillati</taxon>
        <taxon>Bacillota</taxon>
        <taxon>Clostridia</taxon>
        <taxon>Lachnospirales</taxon>
        <taxon>Lachnospiraceae</taxon>
        <taxon>Anaerocolumna</taxon>
    </lineage>
</organism>
<dbReference type="InterPro" id="IPR003115">
    <property type="entry name" value="ParB_N"/>
</dbReference>
<dbReference type="RefSeq" id="WP_184090837.1">
    <property type="nucleotide sequence ID" value="NZ_AP023367.1"/>
</dbReference>
<dbReference type="EMBL" id="AP023367">
    <property type="protein sequence ID" value="BCJ93516.1"/>
    <property type="molecule type" value="Genomic_DNA"/>
</dbReference>
<dbReference type="InterPro" id="IPR050336">
    <property type="entry name" value="Chromosome_partition/occlusion"/>
</dbReference>
<dbReference type="GO" id="GO:0007059">
    <property type="term" value="P:chromosome segregation"/>
    <property type="evidence" value="ECO:0007669"/>
    <property type="project" value="TreeGrafter"/>
</dbReference>
<sequence>MAGKLAALEALFGDDNKSAEGGKITVNTEQLIPFANHPFKLYTGKRYDDMVRSVKEFGIIQPLIVRPVVANTVEVHEYQDKINKYEILAGHNRWNCAIEAGLKEVPVIIMEGLSEDEAMLIVTETNLIQRSFTDLLHSERALVLARHHEALKCQGKRKDLIEDVKNLLNMHEINDEGTSGPLDQKLSSREVMGKEYSLSGSSIARYLRINSLSDELKKYIDTEEISIRAGVELSYLSEDNQIYLVDILNNNNYKVDIKVAGELRDLQKQNKLDESVMESVLAGTYNKPKKALSIFKGIKVKPNIIKKYFNEKQSANEVEEIIDKALALYYQNNGGSNNE</sequence>
<dbReference type="Gene3D" id="3.90.1530.30">
    <property type="match status" value="1"/>
</dbReference>
<dbReference type="InterPro" id="IPR036086">
    <property type="entry name" value="ParB/Sulfiredoxin_sf"/>
</dbReference>
<dbReference type="KEGG" id="acel:acsn021_10850"/>
<name>A0A6S6QV04_9FIRM</name>
<dbReference type="GO" id="GO:0045881">
    <property type="term" value="P:positive regulation of sporulation resulting in formation of a cellular spore"/>
    <property type="evidence" value="ECO:0007669"/>
    <property type="project" value="TreeGrafter"/>
</dbReference>
<dbReference type="Pfam" id="PF02195">
    <property type="entry name" value="ParB_N"/>
    <property type="match status" value="1"/>
</dbReference>
<dbReference type="CDD" id="cd16408">
    <property type="entry name" value="ParB_N_like"/>
    <property type="match status" value="1"/>
</dbReference>
<dbReference type="AlphaFoldDB" id="A0A6S6QV04"/>
<protein>
    <submittedName>
        <fullName evidence="2">Chromosome partitioning protein ParB</fullName>
    </submittedName>
</protein>
<keyword evidence="3" id="KW-1185">Reference proteome</keyword>
<evidence type="ECO:0000313" key="2">
    <source>
        <dbReference type="EMBL" id="BCJ93516.1"/>
    </source>
</evidence>
<dbReference type="PANTHER" id="PTHR33375:SF1">
    <property type="entry name" value="CHROMOSOME-PARTITIONING PROTEIN PARB-RELATED"/>
    <property type="match status" value="1"/>
</dbReference>
<dbReference type="GO" id="GO:0005694">
    <property type="term" value="C:chromosome"/>
    <property type="evidence" value="ECO:0007669"/>
    <property type="project" value="TreeGrafter"/>
</dbReference>
<dbReference type="Gene3D" id="1.10.10.2830">
    <property type="match status" value="1"/>
</dbReference>
<evidence type="ECO:0000313" key="3">
    <source>
        <dbReference type="Proteomes" id="UP000515561"/>
    </source>
</evidence>
<reference evidence="2 3" key="1">
    <citation type="journal article" date="2016" name="Int. J. Syst. Evol. Microbiol.">
        <title>Descriptions of Anaerotaenia torta gen. nov., sp. nov. and Anaerocolumna cellulosilytica gen. nov., sp. nov. isolated from a methanogenic reactor of cattle waste.</title>
        <authorList>
            <person name="Uek A."/>
            <person name="Ohtaki Y."/>
            <person name="Kaku N."/>
            <person name="Ueki K."/>
        </authorList>
    </citation>
    <scope>NUCLEOTIDE SEQUENCE [LARGE SCALE GENOMIC DNA]</scope>
    <source>
        <strain evidence="2 3">SN021</strain>
    </source>
</reference>
<dbReference type="Proteomes" id="UP000515561">
    <property type="component" value="Chromosome"/>
</dbReference>
<dbReference type="SUPFAM" id="SSF109709">
    <property type="entry name" value="KorB DNA-binding domain-like"/>
    <property type="match status" value="1"/>
</dbReference>
<accession>A0A6S6QV04</accession>
<feature type="domain" description="ParB-like N-terminal" evidence="1">
    <location>
        <begin position="24"/>
        <end position="127"/>
    </location>
</feature>
<evidence type="ECO:0000259" key="1">
    <source>
        <dbReference type="SMART" id="SM00470"/>
    </source>
</evidence>